<evidence type="ECO:0000256" key="10">
    <source>
        <dbReference type="SAM" id="MobiDB-lite"/>
    </source>
</evidence>
<dbReference type="Gene3D" id="1.20.1080.10">
    <property type="entry name" value="Glycerol uptake facilitator protein"/>
    <property type="match status" value="1"/>
</dbReference>
<sequence length="281" mass="30318">MAEFFGTMILVIFGTGVNCQVTLSSVQAVASSQKGQYLSVSFGWAVGVALGVWICGGISGGHINPAVTLSFAVFRGFPWKKVPVFIFAQTLGAMCGSGIIYANYFHAIDLFEGGRGIRTLSTASLFATYALPYMTPVSCFFSEFIATAILLMAIMAITDKKNGPPPAGLVPLALFITILGICASLGMETSFAINPARDFGPRIFTAMVYGRQVFNFRNQYWLWCPIMATCLGGLAGTLLYDAFLYVGAESIINTPNETARNQHLHARPEQRFGDPGEINEV</sequence>
<organism evidence="13 14">
    <name type="scientific">Piloderma croceum (strain F 1598)</name>
    <dbReference type="NCBI Taxonomy" id="765440"/>
    <lineage>
        <taxon>Eukaryota</taxon>
        <taxon>Fungi</taxon>
        <taxon>Dikarya</taxon>
        <taxon>Basidiomycota</taxon>
        <taxon>Agaricomycotina</taxon>
        <taxon>Agaricomycetes</taxon>
        <taxon>Agaricomycetidae</taxon>
        <taxon>Atheliales</taxon>
        <taxon>Atheliaceae</taxon>
        <taxon>Piloderma</taxon>
    </lineage>
</organism>
<evidence type="ECO:0000313" key="13">
    <source>
        <dbReference type="EMBL" id="KIM80947.1"/>
    </source>
</evidence>
<dbReference type="AlphaFoldDB" id="A0A0C3BUB6"/>
<dbReference type="STRING" id="765440.A0A0C3BUB6"/>
<feature type="transmembrane region" description="Helical" evidence="11">
    <location>
        <begin position="84"/>
        <end position="104"/>
    </location>
</feature>
<dbReference type="FunFam" id="1.20.1080.10:FF:000027">
    <property type="entry name" value="MIP aquaporin"/>
    <property type="match status" value="1"/>
</dbReference>
<dbReference type="GO" id="GO:0015254">
    <property type="term" value="F:glycerol channel activity"/>
    <property type="evidence" value="ECO:0007669"/>
    <property type="project" value="TreeGrafter"/>
</dbReference>
<keyword evidence="7 11" id="KW-0472">Membrane</keyword>
<evidence type="ECO:0000256" key="4">
    <source>
        <dbReference type="ARBA" id="ARBA00022692"/>
    </source>
</evidence>
<feature type="transmembrane region" description="Helical" evidence="11">
    <location>
        <begin position="220"/>
        <end position="240"/>
    </location>
</feature>
<evidence type="ECO:0000256" key="5">
    <source>
        <dbReference type="ARBA" id="ARBA00022737"/>
    </source>
</evidence>
<name>A0A0C3BUB6_PILCF</name>
<evidence type="ECO:0000313" key="14">
    <source>
        <dbReference type="Proteomes" id="UP000054166"/>
    </source>
</evidence>
<dbReference type="EMBL" id="KN833001">
    <property type="protein sequence ID" value="KIM80947.1"/>
    <property type="molecule type" value="Genomic_DNA"/>
</dbReference>
<comment type="subcellular location">
    <subcellularLocation>
        <location evidence="1">Membrane</location>
        <topology evidence="1">Multi-pass membrane protein</topology>
    </subcellularLocation>
</comment>
<comment type="similarity">
    <text evidence="2 9">Belongs to the MIP/aquaporin (TC 1.A.8) family.</text>
</comment>
<comment type="catalytic activity">
    <reaction evidence="8">
        <text>H2O(in) = H2O(out)</text>
        <dbReference type="Rhea" id="RHEA:29667"/>
        <dbReference type="ChEBI" id="CHEBI:15377"/>
    </reaction>
</comment>
<dbReference type="InParanoid" id="A0A0C3BUB6"/>
<evidence type="ECO:0000256" key="9">
    <source>
        <dbReference type="RuleBase" id="RU000477"/>
    </source>
</evidence>
<feature type="region of interest" description="Disordered" evidence="10">
    <location>
        <begin position="259"/>
        <end position="281"/>
    </location>
</feature>
<dbReference type="PANTHER" id="PTHR43829">
    <property type="entry name" value="AQUAPORIN OR AQUAGLYCEROPORIN RELATED"/>
    <property type="match status" value="1"/>
</dbReference>
<dbReference type="Pfam" id="PF00230">
    <property type="entry name" value="MIP"/>
    <property type="match status" value="1"/>
</dbReference>
<evidence type="ECO:0008006" key="15">
    <source>
        <dbReference type="Google" id="ProtNLM"/>
    </source>
</evidence>
<dbReference type="InterPro" id="IPR022357">
    <property type="entry name" value="MIP_CS"/>
</dbReference>
<evidence type="ECO:0000256" key="2">
    <source>
        <dbReference type="ARBA" id="ARBA00006175"/>
    </source>
</evidence>
<keyword evidence="14" id="KW-1185">Reference proteome</keyword>
<dbReference type="CDD" id="cd00333">
    <property type="entry name" value="MIP"/>
    <property type="match status" value="1"/>
</dbReference>
<accession>A0A0C3BUB6</accession>
<protein>
    <recommendedName>
        <fullName evidence="15">Aquaporin</fullName>
    </recommendedName>
</protein>
<dbReference type="GO" id="GO:0015250">
    <property type="term" value="F:water channel activity"/>
    <property type="evidence" value="ECO:0007669"/>
    <property type="project" value="TreeGrafter"/>
</dbReference>
<proteinExistence type="inferred from homology"/>
<dbReference type="PROSITE" id="PS00221">
    <property type="entry name" value="MIP"/>
    <property type="match status" value="1"/>
</dbReference>
<dbReference type="OrthoDB" id="3222at2759"/>
<evidence type="ECO:0000256" key="3">
    <source>
        <dbReference type="ARBA" id="ARBA00022448"/>
    </source>
</evidence>
<dbReference type="InterPro" id="IPR050363">
    <property type="entry name" value="MIP/Aquaporin"/>
</dbReference>
<reference evidence="13 14" key="1">
    <citation type="submission" date="2014-04" db="EMBL/GenBank/DDBJ databases">
        <authorList>
            <consortium name="DOE Joint Genome Institute"/>
            <person name="Kuo A."/>
            <person name="Tarkka M."/>
            <person name="Buscot F."/>
            <person name="Kohler A."/>
            <person name="Nagy L.G."/>
            <person name="Floudas D."/>
            <person name="Copeland A."/>
            <person name="Barry K.W."/>
            <person name="Cichocki N."/>
            <person name="Veneault-Fourrey C."/>
            <person name="LaButti K."/>
            <person name="Lindquist E.A."/>
            <person name="Lipzen A."/>
            <person name="Lundell T."/>
            <person name="Morin E."/>
            <person name="Murat C."/>
            <person name="Sun H."/>
            <person name="Tunlid A."/>
            <person name="Henrissat B."/>
            <person name="Grigoriev I.V."/>
            <person name="Hibbett D.S."/>
            <person name="Martin F."/>
            <person name="Nordberg H.P."/>
            <person name="Cantor M.N."/>
            <person name="Hua S.X."/>
        </authorList>
    </citation>
    <scope>NUCLEOTIDE SEQUENCE [LARGE SCALE GENOMIC DNA]</scope>
    <source>
        <strain evidence="13 14">F 1598</strain>
    </source>
</reference>
<feature type="chain" id="PRO_5002162054" description="Aquaporin" evidence="12">
    <location>
        <begin position="20"/>
        <end position="281"/>
    </location>
</feature>
<dbReference type="InterPro" id="IPR000425">
    <property type="entry name" value="MIP"/>
</dbReference>
<gene>
    <name evidence="13" type="ORF">PILCRDRAFT_821806</name>
</gene>
<reference evidence="14" key="2">
    <citation type="submission" date="2015-01" db="EMBL/GenBank/DDBJ databases">
        <title>Evolutionary Origins and Diversification of the Mycorrhizal Mutualists.</title>
        <authorList>
            <consortium name="DOE Joint Genome Institute"/>
            <consortium name="Mycorrhizal Genomics Consortium"/>
            <person name="Kohler A."/>
            <person name="Kuo A."/>
            <person name="Nagy L.G."/>
            <person name="Floudas D."/>
            <person name="Copeland A."/>
            <person name="Barry K.W."/>
            <person name="Cichocki N."/>
            <person name="Veneault-Fourrey C."/>
            <person name="LaButti K."/>
            <person name="Lindquist E.A."/>
            <person name="Lipzen A."/>
            <person name="Lundell T."/>
            <person name="Morin E."/>
            <person name="Murat C."/>
            <person name="Riley R."/>
            <person name="Ohm R."/>
            <person name="Sun H."/>
            <person name="Tunlid A."/>
            <person name="Henrissat B."/>
            <person name="Grigoriev I.V."/>
            <person name="Hibbett D.S."/>
            <person name="Martin F."/>
        </authorList>
    </citation>
    <scope>NUCLEOTIDE SEQUENCE [LARGE SCALE GENOMIC DNA]</scope>
    <source>
        <strain evidence="14">F 1598</strain>
    </source>
</reference>
<dbReference type="PRINTS" id="PR00783">
    <property type="entry name" value="MINTRINSICP"/>
</dbReference>
<evidence type="ECO:0000256" key="7">
    <source>
        <dbReference type="ARBA" id="ARBA00023136"/>
    </source>
</evidence>
<dbReference type="Proteomes" id="UP000054166">
    <property type="component" value="Unassembled WGS sequence"/>
</dbReference>
<feature type="transmembrane region" description="Helical" evidence="11">
    <location>
        <begin position="43"/>
        <end position="63"/>
    </location>
</feature>
<keyword evidence="12" id="KW-0732">Signal</keyword>
<dbReference type="InterPro" id="IPR023271">
    <property type="entry name" value="Aquaporin-like"/>
</dbReference>
<keyword evidence="4 9" id="KW-0812">Transmembrane</keyword>
<keyword evidence="5" id="KW-0677">Repeat</keyword>
<feature type="signal peptide" evidence="12">
    <location>
        <begin position="1"/>
        <end position="19"/>
    </location>
</feature>
<dbReference type="GO" id="GO:0005886">
    <property type="term" value="C:plasma membrane"/>
    <property type="evidence" value="ECO:0007669"/>
    <property type="project" value="TreeGrafter"/>
</dbReference>
<feature type="transmembrane region" description="Helical" evidence="11">
    <location>
        <begin position="169"/>
        <end position="187"/>
    </location>
</feature>
<evidence type="ECO:0000256" key="11">
    <source>
        <dbReference type="SAM" id="Phobius"/>
    </source>
</evidence>
<keyword evidence="6 11" id="KW-1133">Transmembrane helix</keyword>
<evidence type="ECO:0000256" key="6">
    <source>
        <dbReference type="ARBA" id="ARBA00022989"/>
    </source>
</evidence>
<evidence type="ECO:0000256" key="12">
    <source>
        <dbReference type="SAM" id="SignalP"/>
    </source>
</evidence>
<feature type="transmembrane region" description="Helical" evidence="11">
    <location>
        <begin position="133"/>
        <end position="157"/>
    </location>
</feature>
<dbReference type="PANTHER" id="PTHR43829:SF9">
    <property type="entry name" value="AQUAPORIN-9"/>
    <property type="match status" value="1"/>
</dbReference>
<dbReference type="SUPFAM" id="SSF81338">
    <property type="entry name" value="Aquaporin-like"/>
    <property type="match status" value="1"/>
</dbReference>
<dbReference type="NCBIfam" id="TIGR00861">
    <property type="entry name" value="MIP"/>
    <property type="match status" value="1"/>
</dbReference>
<keyword evidence="3 9" id="KW-0813">Transport</keyword>
<evidence type="ECO:0000256" key="8">
    <source>
        <dbReference type="ARBA" id="ARBA00034651"/>
    </source>
</evidence>
<evidence type="ECO:0000256" key="1">
    <source>
        <dbReference type="ARBA" id="ARBA00004141"/>
    </source>
</evidence>
<dbReference type="HOGENOM" id="CLU_020019_9_0_1"/>